<feature type="region of interest" description="Disordered" evidence="1">
    <location>
        <begin position="133"/>
        <end position="196"/>
    </location>
</feature>
<name>A0ABD3QCV1_9STRA</name>
<accession>A0ABD3QCV1</accession>
<feature type="compositionally biased region" description="Basic residues" evidence="1">
    <location>
        <begin position="151"/>
        <end position="160"/>
    </location>
</feature>
<organism evidence="2 3">
    <name type="scientific">Stephanodiscus triporus</name>
    <dbReference type="NCBI Taxonomy" id="2934178"/>
    <lineage>
        <taxon>Eukaryota</taxon>
        <taxon>Sar</taxon>
        <taxon>Stramenopiles</taxon>
        <taxon>Ochrophyta</taxon>
        <taxon>Bacillariophyta</taxon>
        <taxon>Coscinodiscophyceae</taxon>
        <taxon>Thalassiosirophycidae</taxon>
        <taxon>Stephanodiscales</taxon>
        <taxon>Stephanodiscaceae</taxon>
        <taxon>Stephanodiscus</taxon>
    </lineage>
</organism>
<feature type="compositionally biased region" description="Basic and acidic residues" evidence="1">
    <location>
        <begin position="133"/>
        <end position="150"/>
    </location>
</feature>
<proteinExistence type="predicted"/>
<gene>
    <name evidence="2" type="ORF">ACHAW5_002025</name>
</gene>
<dbReference type="EMBL" id="JALLAZ020000321">
    <property type="protein sequence ID" value="KAL3797917.1"/>
    <property type="molecule type" value="Genomic_DNA"/>
</dbReference>
<dbReference type="Proteomes" id="UP001530315">
    <property type="component" value="Unassembled WGS sequence"/>
</dbReference>
<evidence type="ECO:0000256" key="1">
    <source>
        <dbReference type="SAM" id="MobiDB-lite"/>
    </source>
</evidence>
<evidence type="ECO:0000313" key="3">
    <source>
        <dbReference type="Proteomes" id="UP001530315"/>
    </source>
</evidence>
<comment type="caution">
    <text evidence="2">The sequence shown here is derived from an EMBL/GenBank/DDBJ whole genome shotgun (WGS) entry which is preliminary data.</text>
</comment>
<sequence>MSRDIRRKTDIPVPEPRHRVGPKGISSGISFRNLPPPSLDEIKNVCDHYKVKCAGTYKSLASRYVYQMATEIDQLVDALKEGGFVSQESDSTITDDRGYIESPCEVNRQCSKNRPSVSSRTTRSHDKMNVISFHEKPHGPRPHTALDNRKPRYLRHHRRTTRESLCDSVDEESDETPAIKPKNFRSSHPRRNDDSLAQLNLEDQNEEVLRWLKEEMRRSQSLIDRSKQLHDAELVGAKKEVEKVKKAAKVLIKAVHKKGKNKAAKSEAIAEAERRRRLRSKQMLENLINSHNTQIHHLEEGRRHGLSRDVKNFSRDQARFHPWGELRDDRTDVSFSRSDASDLTTVLDDLAEEAYQQTGI</sequence>
<keyword evidence="3" id="KW-1185">Reference proteome</keyword>
<dbReference type="AlphaFoldDB" id="A0ABD3QCV1"/>
<reference evidence="2 3" key="1">
    <citation type="submission" date="2024-10" db="EMBL/GenBank/DDBJ databases">
        <title>Updated reference genomes for cyclostephanoid diatoms.</title>
        <authorList>
            <person name="Roberts W.R."/>
            <person name="Alverson A.J."/>
        </authorList>
    </citation>
    <scope>NUCLEOTIDE SEQUENCE [LARGE SCALE GENOMIC DNA]</scope>
    <source>
        <strain evidence="2 3">AJA276-08</strain>
    </source>
</reference>
<protein>
    <submittedName>
        <fullName evidence="2">Uncharacterized protein</fullName>
    </submittedName>
</protein>
<evidence type="ECO:0000313" key="2">
    <source>
        <dbReference type="EMBL" id="KAL3797917.1"/>
    </source>
</evidence>
<feature type="region of interest" description="Disordered" evidence="1">
    <location>
        <begin position="1"/>
        <end position="32"/>
    </location>
</feature>
<feature type="compositionally biased region" description="Basic and acidic residues" evidence="1">
    <location>
        <begin position="1"/>
        <end position="18"/>
    </location>
</feature>